<dbReference type="OrthoDB" id="5034579at2759"/>
<gene>
    <name evidence="2" type="ORF">GUJ93_ZPchr0009g1742</name>
</gene>
<dbReference type="EMBL" id="JAAALK010000289">
    <property type="protein sequence ID" value="KAG8049095.1"/>
    <property type="molecule type" value="Genomic_DNA"/>
</dbReference>
<comment type="caution">
    <text evidence="2">The sequence shown here is derived from an EMBL/GenBank/DDBJ whole genome shotgun (WGS) entry which is preliminary data.</text>
</comment>
<dbReference type="AlphaFoldDB" id="A0A8J5V2S3"/>
<reference evidence="2" key="1">
    <citation type="journal article" date="2021" name="bioRxiv">
        <title>Whole Genome Assembly and Annotation of Northern Wild Rice, Zizania palustris L., Supports a Whole Genome Duplication in the Zizania Genus.</title>
        <authorList>
            <person name="Haas M."/>
            <person name="Kono T."/>
            <person name="Macchietto M."/>
            <person name="Millas R."/>
            <person name="McGilp L."/>
            <person name="Shao M."/>
            <person name="Duquette J."/>
            <person name="Hirsch C.N."/>
            <person name="Kimball J."/>
        </authorList>
    </citation>
    <scope>NUCLEOTIDE SEQUENCE</scope>
    <source>
        <tissue evidence="2">Fresh leaf tissue</tissue>
    </source>
</reference>
<sequence>MQDIIFQKFPHYPHYSSSTSKPPPQPLSAEGLRSHRPSPPAMATLRASVGAPVGHRRSRRSSPPAMATPRTSVASSRTCCQLLLCIKAPDSRDTKVDIGLKYEAHLEEVLSLLRV</sequence>
<evidence type="ECO:0000313" key="2">
    <source>
        <dbReference type="EMBL" id="KAG8049095.1"/>
    </source>
</evidence>
<protein>
    <submittedName>
        <fullName evidence="2">Uncharacterized protein</fullName>
    </submittedName>
</protein>
<reference evidence="2" key="2">
    <citation type="submission" date="2021-02" db="EMBL/GenBank/DDBJ databases">
        <authorList>
            <person name="Kimball J.A."/>
            <person name="Haas M.W."/>
            <person name="Macchietto M."/>
            <person name="Kono T."/>
            <person name="Duquette J."/>
            <person name="Shao M."/>
        </authorList>
    </citation>
    <scope>NUCLEOTIDE SEQUENCE</scope>
    <source>
        <tissue evidence="2">Fresh leaf tissue</tissue>
    </source>
</reference>
<evidence type="ECO:0000313" key="3">
    <source>
        <dbReference type="Proteomes" id="UP000729402"/>
    </source>
</evidence>
<keyword evidence="3" id="KW-1185">Reference proteome</keyword>
<accession>A0A8J5V2S3</accession>
<feature type="region of interest" description="Disordered" evidence="1">
    <location>
        <begin position="8"/>
        <end position="72"/>
    </location>
</feature>
<dbReference type="Proteomes" id="UP000729402">
    <property type="component" value="Unassembled WGS sequence"/>
</dbReference>
<proteinExistence type="predicted"/>
<name>A0A8J5V2S3_ZIZPA</name>
<organism evidence="2 3">
    <name type="scientific">Zizania palustris</name>
    <name type="common">Northern wild rice</name>
    <dbReference type="NCBI Taxonomy" id="103762"/>
    <lineage>
        <taxon>Eukaryota</taxon>
        <taxon>Viridiplantae</taxon>
        <taxon>Streptophyta</taxon>
        <taxon>Embryophyta</taxon>
        <taxon>Tracheophyta</taxon>
        <taxon>Spermatophyta</taxon>
        <taxon>Magnoliopsida</taxon>
        <taxon>Liliopsida</taxon>
        <taxon>Poales</taxon>
        <taxon>Poaceae</taxon>
        <taxon>BOP clade</taxon>
        <taxon>Oryzoideae</taxon>
        <taxon>Oryzeae</taxon>
        <taxon>Zizaniinae</taxon>
        <taxon>Zizania</taxon>
    </lineage>
</organism>
<evidence type="ECO:0000256" key="1">
    <source>
        <dbReference type="SAM" id="MobiDB-lite"/>
    </source>
</evidence>